<feature type="domain" description="Gnk2-homologous" evidence="15">
    <location>
        <begin position="114"/>
        <end position="220"/>
    </location>
</feature>
<evidence type="ECO:0000256" key="2">
    <source>
        <dbReference type="ARBA" id="ARBA00022527"/>
    </source>
</evidence>
<dbReference type="InterPro" id="IPR038408">
    <property type="entry name" value="GNK2_sf"/>
</dbReference>
<evidence type="ECO:0000259" key="15">
    <source>
        <dbReference type="PROSITE" id="PS51473"/>
    </source>
</evidence>
<keyword evidence="17" id="KW-1185">Reference proteome</keyword>
<dbReference type="PROSITE" id="PS00108">
    <property type="entry name" value="PROTEIN_KINASE_ST"/>
    <property type="match status" value="1"/>
</dbReference>
<evidence type="ECO:0000256" key="4">
    <source>
        <dbReference type="ARBA" id="ARBA00022692"/>
    </source>
</evidence>
<keyword evidence="6" id="KW-0677">Repeat</keyword>
<dbReference type="Gene3D" id="3.30.430.20">
    <property type="entry name" value="Gnk2 domain, C-X8-C-X2-C motif"/>
    <property type="match status" value="2"/>
</dbReference>
<keyword evidence="10" id="KW-1133">Transmembrane helix</keyword>
<keyword evidence="5" id="KW-0732">Signal</keyword>
<evidence type="ECO:0000256" key="7">
    <source>
        <dbReference type="ARBA" id="ARBA00022741"/>
    </source>
</evidence>
<evidence type="ECO:0000313" key="16">
    <source>
        <dbReference type="EMBL" id="WVZ99049.1"/>
    </source>
</evidence>
<dbReference type="PANTHER" id="PTHR27002">
    <property type="entry name" value="RECEPTOR-LIKE SERINE/THREONINE-PROTEIN KINASE SD1-8"/>
    <property type="match status" value="1"/>
</dbReference>
<dbReference type="InterPro" id="IPR001245">
    <property type="entry name" value="Ser-Thr/Tyr_kinase_cat_dom"/>
</dbReference>
<dbReference type="SMART" id="SM00220">
    <property type="entry name" value="S_TKc"/>
    <property type="match status" value="1"/>
</dbReference>
<dbReference type="AlphaFoldDB" id="A0AAQ3UWS1"/>
<evidence type="ECO:0000256" key="3">
    <source>
        <dbReference type="ARBA" id="ARBA00022679"/>
    </source>
</evidence>
<evidence type="ECO:0008006" key="18">
    <source>
        <dbReference type="Google" id="ProtNLM"/>
    </source>
</evidence>
<evidence type="ECO:0000256" key="6">
    <source>
        <dbReference type="ARBA" id="ARBA00022737"/>
    </source>
</evidence>
<dbReference type="Pfam" id="PF07714">
    <property type="entry name" value="PK_Tyr_Ser-Thr"/>
    <property type="match status" value="1"/>
</dbReference>
<evidence type="ECO:0000256" key="9">
    <source>
        <dbReference type="ARBA" id="ARBA00022840"/>
    </source>
</evidence>
<dbReference type="Gene3D" id="1.10.510.10">
    <property type="entry name" value="Transferase(Phosphotransferase) domain 1"/>
    <property type="match status" value="1"/>
</dbReference>
<dbReference type="Pfam" id="PF01657">
    <property type="entry name" value="Stress-antifung"/>
    <property type="match status" value="1"/>
</dbReference>
<keyword evidence="4" id="KW-0812">Transmembrane</keyword>
<keyword evidence="11" id="KW-0472">Membrane</keyword>
<evidence type="ECO:0000256" key="8">
    <source>
        <dbReference type="ARBA" id="ARBA00022777"/>
    </source>
</evidence>
<dbReference type="InterPro" id="IPR011009">
    <property type="entry name" value="Kinase-like_dom_sf"/>
</dbReference>
<dbReference type="Proteomes" id="UP001341281">
    <property type="component" value="Chromosome 10"/>
</dbReference>
<evidence type="ECO:0000256" key="5">
    <source>
        <dbReference type="ARBA" id="ARBA00022729"/>
    </source>
</evidence>
<evidence type="ECO:0000256" key="13">
    <source>
        <dbReference type="SAM" id="MobiDB-lite"/>
    </source>
</evidence>
<evidence type="ECO:0000256" key="12">
    <source>
        <dbReference type="ARBA" id="ARBA00023180"/>
    </source>
</evidence>
<evidence type="ECO:0000256" key="11">
    <source>
        <dbReference type="ARBA" id="ARBA00023136"/>
    </source>
</evidence>
<dbReference type="GO" id="GO:0004674">
    <property type="term" value="F:protein serine/threonine kinase activity"/>
    <property type="evidence" value="ECO:0007669"/>
    <property type="project" value="UniProtKB-KW"/>
</dbReference>
<evidence type="ECO:0000256" key="10">
    <source>
        <dbReference type="ARBA" id="ARBA00022989"/>
    </source>
</evidence>
<dbReference type="GO" id="GO:0006950">
    <property type="term" value="P:response to stress"/>
    <property type="evidence" value="ECO:0007669"/>
    <property type="project" value="UniProtKB-ARBA"/>
</dbReference>
<dbReference type="GO" id="GO:0005886">
    <property type="term" value="C:plasma membrane"/>
    <property type="evidence" value="ECO:0007669"/>
    <property type="project" value="TreeGrafter"/>
</dbReference>
<keyword evidence="8" id="KW-0418">Kinase</keyword>
<dbReference type="Pfam" id="PF00069">
    <property type="entry name" value="Pkinase"/>
    <property type="match status" value="1"/>
</dbReference>
<sequence>MYDLSTLSDATDNFSQQNKLGARRQEIAVKRLSATSQQGQKEIKNEVILLAKLQHMNLVRLLGCCIEEHERLLIYEFLSNNSLDKILLAMQYLVPLLFLCSSLFTATTNADPLVPILTYCPSNTNYTRGSAFQANLNALLASLPASAAASYGFAKNATGGGAAPDQQAYGLGQCRRDVSASVCASCLEILARNLRGKCPGQKTAMDLSESCMLRHSNESFFGVVDSSVVFYYNNPENATQPKQFESQMYQLMYNLTDRAVRSPRIARGILHGSGGDYYRCLKAAIQSIPAYCNAKQGCQIFCLSCYIRFETNIFYNMDAAEAAMLASGPAPAPRGGPPNTNTTDHSAGSENTGHCCFYHTAAVAACGCLYLQEEQETTKARYGDDEQLRSSGPLQYELSTLRAATDNFSEENKLGQGGFGPVYKGTRQNGQEIAVKRLSATSHQGLVEMKNEIVLVGKLQHKNLVRLLGFCIEEEEKLLLYEFLRNKSLDKIIFGPARQQALNWGQRYKIIEGIGKGLVYLHEDSRLTVIHRDLKAGNILLDTNMNPKISDFGLARLFNIESSVANTSHIAGTCGYMAPEYAQHGIFSAKSDVFSYGVLVLEIITTRRVSEDLLNFVSCNIPMSESTCYNLSIVWGHWTNGTVPQLLDGCAEERGRQEMLRCIHIGLLCVQDDPQRRPGMASVLLMLNSPSITLSAPTEPAFMIPREQPRAAAQEPSINEASVSDLEPR</sequence>
<feature type="domain" description="Protein kinase" evidence="14">
    <location>
        <begin position="408"/>
        <end position="692"/>
    </location>
</feature>
<keyword evidence="9" id="KW-0067">ATP-binding</keyword>
<dbReference type="PANTHER" id="PTHR27002:SF1050">
    <property type="entry name" value="CYSTEINE-RICH RECEPTOR-LIKE PROTEIN KINASE 5"/>
    <property type="match status" value="1"/>
</dbReference>
<keyword evidence="7" id="KW-0547">Nucleotide-binding</keyword>
<feature type="region of interest" description="Disordered" evidence="13">
    <location>
        <begin position="705"/>
        <end position="729"/>
    </location>
</feature>
<keyword evidence="3" id="KW-0808">Transferase</keyword>
<name>A0AAQ3UWS1_PASNO</name>
<dbReference type="EMBL" id="CP144754">
    <property type="protein sequence ID" value="WVZ99049.1"/>
    <property type="molecule type" value="Genomic_DNA"/>
</dbReference>
<accession>A0AAQ3UWS1</accession>
<dbReference type="PROSITE" id="PS50011">
    <property type="entry name" value="PROTEIN_KINASE_DOM"/>
    <property type="match status" value="1"/>
</dbReference>
<protein>
    <recommendedName>
        <fullName evidence="18">Cysteine-rich receptor-like protein kinase 10</fullName>
    </recommendedName>
</protein>
<dbReference type="InterPro" id="IPR000719">
    <property type="entry name" value="Prot_kinase_dom"/>
</dbReference>
<dbReference type="InterPro" id="IPR008271">
    <property type="entry name" value="Ser/Thr_kinase_AS"/>
</dbReference>
<keyword evidence="2" id="KW-0723">Serine/threonine-protein kinase</keyword>
<dbReference type="Gene3D" id="3.30.200.20">
    <property type="entry name" value="Phosphorylase Kinase, domain 1"/>
    <property type="match status" value="2"/>
</dbReference>
<dbReference type="PROSITE" id="PS51473">
    <property type="entry name" value="GNK2"/>
    <property type="match status" value="1"/>
</dbReference>
<organism evidence="16 17">
    <name type="scientific">Paspalum notatum var. saurae</name>
    <dbReference type="NCBI Taxonomy" id="547442"/>
    <lineage>
        <taxon>Eukaryota</taxon>
        <taxon>Viridiplantae</taxon>
        <taxon>Streptophyta</taxon>
        <taxon>Embryophyta</taxon>
        <taxon>Tracheophyta</taxon>
        <taxon>Spermatophyta</taxon>
        <taxon>Magnoliopsida</taxon>
        <taxon>Liliopsida</taxon>
        <taxon>Poales</taxon>
        <taxon>Poaceae</taxon>
        <taxon>PACMAD clade</taxon>
        <taxon>Panicoideae</taxon>
        <taxon>Andropogonodae</taxon>
        <taxon>Paspaleae</taxon>
        <taxon>Paspalinae</taxon>
        <taxon>Paspalum</taxon>
    </lineage>
</organism>
<evidence type="ECO:0000313" key="17">
    <source>
        <dbReference type="Proteomes" id="UP001341281"/>
    </source>
</evidence>
<keyword evidence="12" id="KW-0325">Glycoprotein</keyword>
<comment type="subcellular location">
    <subcellularLocation>
        <location evidence="1">Membrane</location>
        <topology evidence="1">Single-pass membrane protein</topology>
    </subcellularLocation>
</comment>
<dbReference type="FunFam" id="1.10.510.10:FF:000129">
    <property type="entry name" value="cysteine-rich receptor-like protein kinase 10"/>
    <property type="match status" value="1"/>
</dbReference>
<evidence type="ECO:0000259" key="14">
    <source>
        <dbReference type="PROSITE" id="PS50011"/>
    </source>
</evidence>
<dbReference type="SUPFAM" id="SSF56112">
    <property type="entry name" value="Protein kinase-like (PK-like)"/>
    <property type="match status" value="2"/>
</dbReference>
<reference evidence="16 17" key="1">
    <citation type="submission" date="2024-02" db="EMBL/GenBank/DDBJ databases">
        <title>High-quality chromosome-scale genome assembly of Pensacola bahiagrass (Paspalum notatum Flugge var. saurae).</title>
        <authorList>
            <person name="Vega J.M."/>
            <person name="Podio M."/>
            <person name="Orjuela J."/>
            <person name="Siena L.A."/>
            <person name="Pessino S.C."/>
            <person name="Combes M.C."/>
            <person name="Mariac C."/>
            <person name="Albertini E."/>
            <person name="Pupilli F."/>
            <person name="Ortiz J.P.A."/>
            <person name="Leblanc O."/>
        </authorList>
    </citation>
    <scope>NUCLEOTIDE SEQUENCE [LARGE SCALE GENOMIC DNA]</scope>
    <source>
        <strain evidence="16">R1</strain>
        <tissue evidence="16">Leaf</tissue>
    </source>
</reference>
<dbReference type="InterPro" id="IPR002902">
    <property type="entry name" value="GNK2"/>
</dbReference>
<evidence type="ECO:0000256" key="1">
    <source>
        <dbReference type="ARBA" id="ARBA00004167"/>
    </source>
</evidence>
<proteinExistence type="predicted"/>
<dbReference type="CDD" id="cd23509">
    <property type="entry name" value="Gnk2-like"/>
    <property type="match status" value="2"/>
</dbReference>
<gene>
    <name evidence="16" type="ORF">U9M48_044403</name>
</gene>
<dbReference type="FunFam" id="3.30.200.20:FF:000142">
    <property type="entry name" value="Cysteine-rich receptor-like protein kinase 10"/>
    <property type="match status" value="1"/>
</dbReference>
<dbReference type="GO" id="GO:0005524">
    <property type="term" value="F:ATP binding"/>
    <property type="evidence" value="ECO:0007669"/>
    <property type="project" value="UniProtKB-KW"/>
</dbReference>